<keyword evidence="8" id="KW-1185">Reference proteome</keyword>
<dbReference type="Proteomes" id="UP000054558">
    <property type="component" value="Unassembled WGS sequence"/>
</dbReference>
<dbReference type="Gene3D" id="3.30.9.10">
    <property type="entry name" value="D-Amino Acid Oxidase, subunit A, domain 2"/>
    <property type="match status" value="1"/>
</dbReference>
<dbReference type="Pfam" id="PF00355">
    <property type="entry name" value="Rieske"/>
    <property type="match status" value="1"/>
</dbReference>
<dbReference type="Gene3D" id="2.102.10.10">
    <property type="entry name" value="Rieske [2Fe-2S] iron-sulphur domain"/>
    <property type="match status" value="1"/>
</dbReference>
<keyword evidence="1" id="KW-0001">2Fe-2S</keyword>
<dbReference type="Gene3D" id="3.50.50.60">
    <property type="entry name" value="FAD/NAD(P)-binding domain"/>
    <property type="match status" value="1"/>
</dbReference>
<dbReference type="SUPFAM" id="SSF50022">
    <property type="entry name" value="ISP domain"/>
    <property type="match status" value="1"/>
</dbReference>
<dbReference type="PANTHER" id="PTHR13847:SF281">
    <property type="entry name" value="FAD DEPENDENT OXIDOREDUCTASE DOMAIN-CONTAINING PROTEIN"/>
    <property type="match status" value="1"/>
</dbReference>
<keyword evidence="5" id="KW-0411">Iron-sulfur</keyword>
<dbReference type="GO" id="GO:0046872">
    <property type="term" value="F:metal ion binding"/>
    <property type="evidence" value="ECO:0007669"/>
    <property type="project" value="UniProtKB-KW"/>
</dbReference>
<evidence type="ECO:0000313" key="8">
    <source>
        <dbReference type="Proteomes" id="UP000054558"/>
    </source>
</evidence>
<name>A0A1Y1IRZ4_KLENI</name>
<evidence type="ECO:0000259" key="6">
    <source>
        <dbReference type="PROSITE" id="PS51296"/>
    </source>
</evidence>
<reference evidence="7 8" key="1">
    <citation type="journal article" date="2014" name="Nat. Commun.">
        <title>Klebsormidium flaccidum genome reveals primary factors for plant terrestrial adaptation.</title>
        <authorList>
            <person name="Hori K."/>
            <person name="Maruyama F."/>
            <person name="Fujisawa T."/>
            <person name="Togashi T."/>
            <person name="Yamamoto N."/>
            <person name="Seo M."/>
            <person name="Sato S."/>
            <person name="Yamada T."/>
            <person name="Mori H."/>
            <person name="Tajima N."/>
            <person name="Moriyama T."/>
            <person name="Ikeuchi M."/>
            <person name="Watanabe M."/>
            <person name="Wada H."/>
            <person name="Kobayashi K."/>
            <person name="Saito M."/>
            <person name="Masuda T."/>
            <person name="Sasaki-Sekimoto Y."/>
            <person name="Mashiguchi K."/>
            <person name="Awai K."/>
            <person name="Shimojima M."/>
            <person name="Masuda S."/>
            <person name="Iwai M."/>
            <person name="Nobusawa T."/>
            <person name="Narise T."/>
            <person name="Kondo S."/>
            <person name="Saito H."/>
            <person name="Sato R."/>
            <person name="Murakawa M."/>
            <person name="Ihara Y."/>
            <person name="Oshima-Yamada Y."/>
            <person name="Ohtaka K."/>
            <person name="Satoh M."/>
            <person name="Sonobe K."/>
            <person name="Ishii M."/>
            <person name="Ohtani R."/>
            <person name="Kanamori-Sato M."/>
            <person name="Honoki R."/>
            <person name="Miyazaki D."/>
            <person name="Mochizuki H."/>
            <person name="Umetsu J."/>
            <person name="Higashi K."/>
            <person name="Shibata D."/>
            <person name="Kamiya Y."/>
            <person name="Sato N."/>
            <person name="Nakamura Y."/>
            <person name="Tabata S."/>
            <person name="Ida S."/>
            <person name="Kurokawa K."/>
            <person name="Ohta H."/>
        </authorList>
    </citation>
    <scope>NUCLEOTIDE SEQUENCE [LARGE SCALE GENOMIC DNA]</scope>
    <source>
        <strain evidence="7 8">NIES-2285</strain>
    </source>
</reference>
<dbReference type="PANTHER" id="PTHR13847">
    <property type="entry name" value="SARCOSINE DEHYDROGENASE-RELATED"/>
    <property type="match status" value="1"/>
</dbReference>
<dbReference type="OrthoDB" id="429143at2759"/>
<evidence type="ECO:0000256" key="4">
    <source>
        <dbReference type="ARBA" id="ARBA00023004"/>
    </source>
</evidence>
<dbReference type="InterPro" id="IPR036188">
    <property type="entry name" value="FAD/NAD-bd_sf"/>
</dbReference>
<evidence type="ECO:0000256" key="1">
    <source>
        <dbReference type="ARBA" id="ARBA00022714"/>
    </source>
</evidence>
<sequence length="549" mass="59171">MSGAALGDVARGAGLATGTVGGGTVNMAPLSTRIVPGLVHDVWQQDKSLPKYPKLTSDEEDDVIIVGAGIAGLSIAYNLVQAGKKVIVLERYSIGAGQTGRTTAHIMKWNDDYYYTLESKFGTHAASLVADSHKKSIDWVKNVVEKENIDCDFQLVPGYLFGHDDDIRHKAGPSSSTRKTLEKEFDAAHRLGLTDTQKVHLGYDTKRGTIESASCSRTTATSTRSSIQNMTLVYRSSYGLGKLCSKLTSQHFPKLTSSPLLRPQYIHGLARCIAEKGGKIFEQTRVMGQTARDISTEDGHKVRARAGGGGVVLLTNSPIDHNLAVHARQLADRSYVVGLKIPKGSLERCSTAGQARWARARADVARFGVLVYEPADNLGLYGVEPFSEVLDGGHLYIATGDSGQGMTGGTIAGIVIADPILGKHNPWADVYSPKRMIHGLSSLAPLAEEFAKNIKGYGELLLPSKLQSADALANDDGDIFQKGIHHVAAYKDAEGKLHEYSAICPHIKALLQWNPLDKTFDCPCHGSIFDRYGRVINGPAKADLFPAPV</sequence>
<dbReference type="Pfam" id="PF01266">
    <property type="entry name" value="DAO"/>
    <property type="match status" value="1"/>
</dbReference>
<organism evidence="7 8">
    <name type="scientific">Klebsormidium nitens</name>
    <name type="common">Green alga</name>
    <name type="synonym">Ulothrix nitens</name>
    <dbReference type="NCBI Taxonomy" id="105231"/>
    <lineage>
        <taxon>Eukaryota</taxon>
        <taxon>Viridiplantae</taxon>
        <taxon>Streptophyta</taxon>
        <taxon>Klebsormidiophyceae</taxon>
        <taxon>Klebsormidiales</taxon>
        <taxon>Klebsormidiaceae</taxon>
        <taxon>Klebsormidium</taxon>
    </lineage>
</organism>
<evidence type="ECO:0000256" key="2">
    <source>
        <dbReference type="ARBA" id="ARBA00022723"/>
    </source>
</evidence>
<dbReference type="EMBL" id="DF238089">
    <property type="protein sequence ID" value="GAQ92792.1"/>
    <property type="molecule type" value="Genomic_DNA"/>
</dbReference>
<keyword evidence="2" id="KW-0479">Metal-binding</keyword>
<dbReference type="InterPro" id="IPR017941">
    <property type="entry name" value="Rieske_2Fe-2S"/>
</dbReference>
<dbReference type="OMA" id="RWATQDN"/>
<dbReference type="SUPFAM" id="SSF51905">
    <property type="entry name" value="FAD/NAD(P)-binding domain"/>
    <property type="match status" value="1"/>
</dbReference>
<dbReference type="STRING" id="105231.A0A1Y1IRZ4"/>
<dbReference type="AlphaFoldDB" id="A0A1Y1IRZ4"/>
<dbReference type="InterPro" id="IPR036922">
    <property type="entry name" value="Rieske_2Fe-2S_sf"/>
</dbReference>
<dbReference type="GO" id="GO:0005737">
    <property type="term" value="C:cytoplasm"/>
    <property type="evidence" value="ECO:0000318"/>
    <property type="project" value="GO_Central"/>
</dbReference>
<evidence type="ECO:0000256" key="5">
    <source>
        <dbReference type="ARBA" id="ARBA00023014"/>
    </source>
</evidence>
<gene>
    <name evidence="7" type="ORF">KFL_011400010</name>
</gene>
<evidence type="ECO:0000256" key="3">
    <source>
        <dbReference type="ARBA" id="ARBA00022946"/>
    </source>
</evidence>
<keyword evidence="3" id="KW-0809">Transit peptide</keyword>
<feature type="domain" description="Rieske" evidence="6">
    <location>
        <begin position="464"/>
        <end position="549"/>
    </location>
</feature>
<accession>A0A1Y1IRZ4</accession>
<dbReference type="GO" id="GO:0051537">
    <property type="term" value="F:2 iron, 2 sulfur cluster binding"/>
    <property type="evidence" value="ECO:0007669"/>
    <property type="project" value="UniProtKB-KW"/>
</dbReference>
<dbReference type="InterPro" id="IPR006076">
    <property type="entry name" value="FAD-dep_OxRdtase"/>
</dbReference>
<evidence type="ECO:0000313" key="7">
    <source>
        <dbReference type="EMBL" id="GAQ92792.1"/>
    </source>
</evidence>
<dbReference type="PROSITE" id="PS51296">
    <property type="entry name" value="RIESKE"/>
    <property type="match status" value="1"/>
</dbReference>
<protein>
    <submittedName>
        <fullName evidence="7">Ubiquinol cytochrome c reductase subunit RIP1</fullName>
    </submittedName>
</protein>
<keyword evidence="4" id="KW-0408">Iron</keyword>
<proteinExistence type="predicted"/>